<proteinExistence type="predicted"/>
<gene>
    <name evidence="1" type="ORF">BN59_01652</name>
</gene>
<evidence type="ECO:0000313" key="2">
    <source>
        <dbReference type="Proteomes" id="UP000044071"/>
    </source>
</evidence>
<protein>
    <submittedName>
        <fullName evidence="1">Uncharacterized protein</fullName>
    </submittedName>
</protein>
<name>A0A078KZY5_9GAMM</name>
<dbReference type="EMBL" id="CCSB01000002">
    <property type="protein sequence ID" value="CDZ77369.1"/>
    <property type="molecule type" value="Genomic_DNA"/>
</dbReference>
<sequence>MFGMTGDVWVTGVTYDKDVRHVELRETSPECGTVLILEIPHYVRDNERCLGDVIARFFA</sequence>
<dbReference type="Proteomes" id="UP000044071">
    <property type="component" value="Unassembled WGS sequence"/>
</dbReference>
<dbReference type="AlphaFoldDB" id="A0A078KZY5"/>
<keyword evidence="2" id="KW-1185">Reference proteome</keyword>
<organism evidence="1 2">
    <name type="scientific">Legionella massiliensis</name>
    <dbReference type="NCBI Taxonomy" id="1034943"/>
    <lineage>
        <taxon>Bacteria</taxon>
        <taxon>Pseudomonadati</taxon>
        <taxon>Pseudomonadota</taxon>
        <taxon>Gammaproteobacteria</taxon>
        <taxon>Legionellales</taxon>
        <taxon>Legionellaceae</taxon>
        <taxon>Legionella</taxon>
    </lineage>
</organism>
<accession>A0A078KZY5</accession>
<evidence type="ECO:0000313" key="1">
    <source>
        <dbReference type="EMBL" id="CDZ77369.1"/>
    </source>
</evidence>
<dbReference type="STRING" id="1034943.BN59_01652"/>
<reference evidence="1 2" key="1">
    <citation type="submission" date="2014-06" db="EMBL/GenBank/DDBJ databases">
        <authorList>
            <person name="Urmite Genomes Urmite Genomes"/>
        </authorList>
    </citation>
    <scope>NUCLEOTIDE SEQUENCE [LARGE SCALE GENOMIC DNA]</scope>
</reference>